<evidence type="ECO:0000256" key="2">
    <source>
        <dbReference type="ARBA" id="ARBA00023043"/>
    </source>
</evidence>
<sequence>RHYAASKARIDIGRFLISRGADINAKDRANQVPLHRAATTGSVGFIKLLLDGSTAPNKTRLNTGDRIGNTPLHLAIESGHAEAAVLIINAGADRERLNQENEAPEDVEGVGGVEQRRVRQHIIDSCGKR</sequence>
<feature type="non-terminal residue" evidence="4">
    <location>
        <position position="1"/>
    </location>
</feature>
<comment type="caution">
    <text evidence="4">The sequence shown here is derived from an EMBL/GenBank/DDBJ whole genome shotgun (WGS) entry which is preliminary data.</text>
</comment>
<dbReference type="SUPFAM" id="SSF48403">
    <property type="entry name" value="Ankyrin repeat"/>
    <property type="match status" value="1"/>
</dbReference>
<accession>A0A550CJ34</accession>
<dbReference type="AlphaFoldDB" id="A0A550CJ34"/>
<dbReference type="PROSITE" id="PS50088">
    <property type="entry name" value="ANK_REPEAT"/>
    <property type="match status" value="2"/>
</dbReference>
<feature type="repeat" description="ANK" evidence="3">
    <location>
        <begin position="1"/>
        <end position="28"/>
    </location>
</feature>
<dbReference type="SMART" id="SM00248">
    <property type="entry name" value="ANK"/>
    <property type="match status" value="3"/>
</dbReference>
<keyword evidence="5" id="KW-1185">Reference proteome</keyword>
<dbReference type="OrthoDB" id="539213at2759"/>
<dbReference type="EMBL" id="VDMD01000006">
    <property type="protein sequence ID" value="TRM64756.1"/>
    <property type="molecule type" value="Genomic_DNA"/>
</dbReference>
<evidence type="ECO:0000313" key="5">
    <source>
        <dbReference type="Proteomes" id="UP000320762"/>
    </source>
</evidence>
<name>A0A550CJ34_9AGAR</name>
<dbReference type="InterPro" id="IPR002110">
    <property type="entry name" value="Ankyrin_rpt"/>
</dbReference>
<evidence type="ECO:0000256" key="1">
    <source>
        <dbReference type="ARBA" id="ARBA00022737"/>
    </source>
</evidence>
<protein>
    <submittedName>
        <fullName evidence="4">Ankyrin repeat-containing domain protein</fullName>
    </submittedName>
</protein>
<dbReference type="Proteomes" id="UP000320762">
    <property type="component" value="Unassembled WGS sequence"/>
</dbReference>
<dbReference type="PROSITE" id="PS50297">
    <property type="entry name" value="ANK_REP_REGION"/>
    <property type="match status" value="2"/>
</dbReference>
<dbReference type="InterPro" id="IPR036770">
    <property type="entry name" value="Ankyrin_rpt-contain_sf"/>
</dbReference>
<proteinExistence type="predicted"/>
<reference evidence="4 5" key="1">
    <citation type="journal article" date="2019" name="New Phytol.">
        <title>Comparative genomics reveals unique wood-decay strategies and fruiting body development in the Schizophyllaceae.</title>
        <authorList>
            <person name="Almasi E."/>
            <person name="Sahu N."/>
            <person name="Krizsan K."/>
            <person name="Balint B."/>
            <person name="Kovacs G.M."/>
            <person name="Kiss B."/>
            <person name="Cseklye J."/>
            <person name="Drula E."/>
            <person name="Henrissat B."/>
            <person name="Nagy I."/>
            <person name="Chovatia M."/>
            <person name="Adam C."/>
            <person name="LaButti K."/>
            <person name="Lipzen A."/>
            <person name="Riley R."/>
            <person name="Grigoriev I.V."/>
            <person name="Nagy L.G."/>
        </authorList>
    </citation>
    <scope>NUCLEOTIDE SEQUENCE [LARGE SCALE GENOMIC DNA]</scope>
    <source>
        <strain evidence="4 5">NL-1724</strain>
    </source>
</reference>
<dbReference type="Pfam" id="PF12796">
    <property type="entry name" value="Ank_2"/>
    <property type="match status" value="1"/>
</dbReference>
<keyword evidence="1" id="KW-0677">Repeat</keyword>
<dbReference type="Gene3D" id="1.25.40.20">
    <property type="entry name" value="Ankyrin repeat-containing domain"/>
    <property type="match status" value="1"/>
</dbReference>
<gene>
    <name evidence="4" type="ORF">BD626DRAFT_400195</name>
</gene>
<evidence type="ECO:0000313" key="4">
    <source>
        <dbReference type="EMBL" id="TRM64756.1"/>
    </source>
</evidence>
<organism evidence="4 5">
    <name type="scientific">Schizophyllum amplum</name>
    <dbReference type="NCBI Taxonomy" id="97359"/>
    <lineage>
        <taxon>Eukaryota</taxon>
        <taxon>Fungi</taxon>
        <taxon>Dikarya</taxon>
        <taxon>Basidiomycota</taxon>
        <taxon>Agaricomycotina</taxon>
        <taxon>Agaricomycetes</taxon>
        <taxon>Agaricomycetidae</taxon>
        <taxon>Agaricales</taxon>
        <taxon>Schizophyllaceae</taxon>
        <taxon>Schizophyllum</taxon>
    </lineage>
</organism>
<evidence type="ECO:0000256" key="3">
    <source>
        <dbReference type="PROSITE-ProRule" id="PRU00023"/>
    </source>
</evidence>
<keyword evidence="2 3" id="KW-0040">ANK repeat</keyword>
<dbReference type="PANTHER" id="PTHR24171">
    <property type="entry name" value="ANKYRIN REPEAT DOMAIN-CONTAINING PROTEIN 39-RELATED"/>
    <property type="match status" value="1"/>
</dbReference>
<feature type="repeat" description="ANK" evidence="3">
    <location>
        <begin position="67"/>
        <end position="99"/>
    </location>
</feature>
<dbReference type="STRING" id="97359.A0A550CJ34"/>